<proteinExistence type="predicted"/>
<protein>
    <submittedName>
        <fullName evidence="2">Uncharacterized protein</fullName>
    </submittedName>
</protein>
<feature type="compositionally biased region" description="Low complexity" evidence="1">
    <location>
        <begin position="210"/>
        <end position="230"/>
    </location>
</feature>
<reference evidence="2" key="1">
    <citation type="submission" date="2021-01" db="EMBL/GenBank/DDBJ databases">
        <authorList>
            <person name="Corre E."/>
            <person name="Pelletier E."/>
            <person name="Niang G."/>
            <person name="Scheremetjew M."/>
            <person name="Finn R."/>
            <person name="Kale V."/>
            <person name="Holt S."/>
            <person name="Cochrane G."/>
            <person name="Meng A."/>
            <person name="Brown T."/>
            <person name="Cohen L."/>
        </authorList>
    </citation>
    <scope>NUCLEOTIDE SEQUENCE</scope>
    <source>
        <strain evidence="2">CCMP3105</strain>
    </source>
</reference>
<sequence>MAAGGEQPQVFAEEQPMISQSEDGRAAWRAQAYVAKGAVLLTALAVCGGVCGLARYITGGSALTPTSSFAMTNQLQIKSADVQSFSLTDGMYTDLDEHASACTGEFGLGARVADWDTDLGPLSRSEVDSLMDRLNISTTFNQKNYFVQEAGRQYYSGSRAYFFASRARCSASVAARAPRPRPAGPCAGGSPPSASSTSSGAETSIRRRSSAPASARPTIPTRAAPPWTARLTITTSSRRQTANSRCGSTAPTGPSRRRCLTAR</sequence>
<dbReference type="EMBL" id="HBNR01072722">
    <property type="protein sequence ID" value="CAE4648463.1"/>
    <property type="molecule type" value="Transcribed_RNA"/>
</dbReference>
<dbReference type="EMBL" id="HBNR01072721">
    <property type="protein sequence ID" value="CAE4648461.1"/>
    <property type="molecule type" value="Transcribed_RNA"/>
</dbReference>
<dbReference type="AlphaFoldDB" id="A0A6T1KTK9"/>
<feature type="compositionally biased region" description="Low complexity" evidence="1">
    <location>
        <begin position="184"/>
        <end position="203"/>
    </location>
</feature>
<feature type="compositionally biased region" description="Polar residues" evidence="1">
    <location>
        <begin position="231"/>
        <end position="252"/>
    </location>
</feature>
<evidence type="ECO:0000256" key="1">
    <source>
        <dbReference type="SAM" id="MobiDB-lite"/>
    </source>
</evidence>
<name>A0A6T1KTK9_9DINO</name>
<accession>A0A6T1KTK9</accession>
<gene>
    <name evidence="2" type="ORF">AMON00008_LOCUS51564</name>
    <name evidence="3" type="ORF">AMON00008_LOCUS51565</name>
</gene>
<evidence type="ECO:0000313" key="3">
    <source>
        <dbReference type="EMBL" id="CAE4648463.1"/>
    </source>
</evidence>
<organism evidence="2">
    <name type="scientific">Alexandrium monilatum</name>
    <dbReference type="NCBI Taxonomy" id="311494"/>
    <lineage>
        <taxon>Eukaryota</taxon>
        <taxon>Sar</taxon>
        <taxon>Alveolata</taxon>
        <taxon>Dinophyceae</taxon>
        <taxon>Gonyaulacales</taxon>
        <taxon>Pyrocystaceae</taxon>
        <taxon>Alexandrium</taxon>
    </lineage>
</organism>
<evidence type="ECO:0000313" key="2">
    <source>
        <dbReference type="EMBL" id="CAE4648461.1"/>
    </source>
</evidence>
<feature type="region of interest" description="Disordered" evidence="1">
    <location>
        <begin position="175"/>
        <end position="263"/>
    </location>
</feature>